<dbReference type="PANTHER" id="PTHR23135">
    <property type="entry name" value="MUR LIGASE FAMILY MEMBER"/>
    <property type="match status" value="1"/>
</dbReference>
<dbReference type="Proteomes" id="UP000006322">
    <property type="component" value="Unassembled WGS sequence"/>
</dbReference>
<dbReference type="OrthoDB" id="9803907at2"/>
<gene>
    <name evidence="3" type="ORF">GPLA_0386</name>
</gene>
<dbReference type="PANTHER" id="PTHR23135:SF18">
    <property type="entry name" value="CYANOPHYCIN SYNTHETASE"/>
    <property type="match status" value="1"/>
</dbReference>
<dbReference type="Pfam" id="PF08245">
    <property type="entry name" value="Mur_ligase_M"/>
    <property type="match status" value="1"/>
</dbReference>
<keyword evidence="4" id="KW-1185">Reference proteome</keyword>
<proteinExistence type="predicted"/>
<dbReference type="InterPro" id="IPR036615">
    <property type="entry name" value="Mur_ligase_C_dom_sf"/>
</dbReference>
<feature type="domain" description="Mur ligase C-terminal" evidence="1">
    <location>
        <begin position="418"/>
        <end position="546"/>
    </location>
</feature>
<dbReference type="EMBL" id="BAER01000015">
    <property type="protein sequence ID" value="GAC31305.1"/>
    <property type="molecule type" value="Genomic_DNA"/>
</dbReference>
<dbReference type="Pfam" id="PF02875">
    <property type="entry name" value="Mur_ligase_C"/>
    <property type="match status" value="1"/>
</dbReference>
<keyword evidence="3" id="KW-0436">Ligase</keyword>
<dbReference type="STRING" id="1129793.GPLA_0386"/>
<comment type="caution">
    <text evidence="3">The sequence shown here is derived from an EMBL/GenBank/DDBJ whole genome shotgun (WGS) entry which is preliminary data.</text>
</comment>
<dbReference type="SUPFAM" id="SSF53623">
    <property type="entry name" value="MurD-like peptide ligases, catalytic domain"/>
    <property type="match status" value="1"/>
</dbReference>
<sequence>MLTLQLDEVRRLTGPSLLWDKSGAIIDVLFEGIEQQSVLSCLQKWVEHLLSEFDWKQESYTHRLHQFGLNFALSAPLDSLYSACDVLELAWDCTVSELQHSALPDWSARLHVIAAELKQEKNPAMLALMHAAEQHQVSCLLDDDHISLGMGATTSTWPVREIPDLESIPWVQYKDIPSALITGTNGKSTSVRLAAQMAKAAGICVGVTSTDFIRVGDEIIDYGDYSGPGGARMLLRDTRCELAVLEVARGGILRRGLPVKKVNAALITNVASDHLGQYGINTVAELAQTKFVVAKALDESNVLVLNADDQLVISQSKHVKASICWFSCDEFNPLIQQQLQLGAPAVFIRQGEIVYHHQGQYDAICHVNRVPMTLNGAAVHNVQNALGVVGLAKALHLPQAAIMQGLQQFGSDSQDNPGRGNVYHINGRQVIVDFAHNEHGMRAVVNMAKQLNASRYISMFSHAGDRSNDDMHNLTSAVRELDAAVYVIAELDKYLRGRAPHEVPALSRQFLLEMGVDDQGILTADSPLQGAQKAVAAAEHGDVVLLFVLEQRQEIHEWLLSQSEPSVTV</sequence>
<dbReference type="InterPro" id="IPR036565">
    <property type="entry name" value="Mur-like_cat_sf"/>
</dbReference>
<dbReference type="InterPro" id="IPR013221">
    <property type="entry name" value="Mur_ligase_cen"/>
</dbReference>
<feature type="domain" description="Mur ligase central" evidence="2">
    <location>
        <begin position="181"/>
        <end position="391"/>
    </location>
</feature>
<evidence type="ECO:0000259" key="1">
    <source>
        <dbReference type="Pfam" id="PF02875"/>
    </source>
</evidence>
<evidence type="ECO:0000313" key="3">
    <source>
        <dbReference type="EMBL" id="GAC31305.1"/>
    </source>
</evidence>
<organism evidence="3 4">
    <name type="scientific">Paraglaciecola polaris LMG 21857</name>
    <dbReference type="NCBI Taxonomy" id="1129793"/>
    <lineage>
        <taxon>Bacteria</taxon>
        <taxon>Pseudomonadati</taxon>
        <taxon>Pseudomonadota</taxon>
        <taxon>Gammaproteobacteria</taxon>
        <taxon>Alteromonadales</taxon>
        <taxon>Alteromonadaceae</taxon>
        <taxon>Paraglaciecola</taxon>
    </lineage>
</organism>
<name>K7A7A5_9ALTE</name>
<evidence type="ECO:0000313" key="4">
    <source>
        <dbReference type="Proteomes" id="UP000006322"/>
    </source>
</evidence>
<dbReference type="InterPro" id="IPR004101">
    <property type="entry name" value="Mur_ligase_C"/>
</dbReference>
<dbReference type="RefSeq" id="WP_007103111.1">
    <property type="nucleotide sequence ID" value="NZ_BAER01000015.1"/>
</dbReference>
<evidence type="ECO:0000259" key="2">
    <source>
        <dbReference type="Pfam" id="PF08245"/>
    </source>
</evidence>
<reference evidence="4" key="1">
    <citation type="journal article" date="2014" name="Environ. Microbiol.">
        <title>Comparative genomics of the marine bacterial genus Glaciecola reveals the high degree of genomic diversity and genomic characteristic for cold adaptation.</title>
        <authorList>
            <person name="Qin Q.L."/>
            <person name="Xie B.B."/>
            <person name="Yu Y."/>
            <person name="Shu Y.L."/>
            <person name="Rong J.C."/>
            <person name="Zhang Y.J."/>
            <person name="Zhao D.L."/>
            <person name="Chen X.L."/>
            <person name="Zhang X.Y."/>
            <person name="Chen B."/>
            <person name="Zhou B.C."/>
            <person name="Zhang Y.Z."/>
        </authorList>
    </citation>
    <scope>NUCLEOTIDE SEQUENCE [LARGE SCALE GENOMIC DNA]</scope>
    <source>
        <strain evidence="4">LMG 21857</strain>
    </source>
</reference>
<accession>K7A7A5</accession>
<dbReference type="SUPFAM" id="SSF53244">
    <property type="entry name" value="MurD-like peptide ligases, peptide-binding domain"/>
    <property type="match status" value="1"/>
</dbReference>
<dbReference type="Gene3D" id="3.40.1190.10">
    <property type="entry name" value="Mur-like, catalytic domain"/>
    <property type="match status" value="1"/>
</dbReference>
<protein>
    <submittedName>
        <fullName evidence="3">Mur ligase family protein</fullName>
    </submittedName>
</protein>
<dbReference type="GO" id="GO:0005524">
    <property type="term" value="F:ATP binding"/>
    <property type="evidence" value="ECO:0007669"/>
    <property type="project" value="InterPro"/>
</dbReference>
<dbReference type="AlphaFoldDB" id="K7A7A5"/>
<dbReference type="Gene3D" id="3.90.190.20">
    <property type="entry name" value="Mur ligase, C-terminal domain"/>
    <property type="match status" value="1"/>
</dbReference>
<dbReference type="GO" id="GO:0016881">
    <property type="term" value="F:acid-amino acid ligase activity"/>
    <property type="evidence" value="ECO:0007669"/>
    <property type="project" value="InterPro"/>
</dbReference>